<dbReference type="Pfam" id="PF02992">
    <property type="entry name" value="Transposase_21"/>
    <property type="match status" value="1"/>
</dbReference>
<dbReference type="Pfam" id="PF13952">
    <property type="entry name" value="DUF4216"/>
    <property type="match status" value="1"/>
</dbReference>
<dbReference type="Proteomes" id="UP001632038">
    <property type="component" value="Unassembled WGS sequence"/>
</dbReference>
<accession>A0ABD3DE68</accession>
<dbReference type="PANTHER" id="PTHR48258:SF9">
    <property type="entry name" value="OS01G0348150 PROTEIN"/>
    <property type="match status" value="1"/>
</dbReference>
<evidence type="ECO:0000259" key="3">
    <source>
        <dbReference type="Pfam" id="PF13963"/>
    </source>
</evidence>
<evidence type="ECO:0008006" key="6">
    <source>
        <dbReference type="Google" id="ProtNLM"/>
    </source>
</evidence>
<dbReference type="InterPro" id="IPR004242">
    <property type="entry name" value="Transposase_21"/>
</dbReference>
<proteinExistence type="predicted"/>
<evidence type="ECO:0000313" key="4">
    <source>
        <dbReference type="EMBL" id="KAL3639107.1"/>
    </source>
</evidence>
<evidence type="ECO:0000313" key="5">
    <source>
        <dbReference type="Proteomes" id="UP001632038"/>
    </source>
</evidence>
<dbReference type="Pfam" id="PF13963">
    <property type="entry name" value="Transpos_assoc"/>
    <property type="match status" value="1"/>
</dbReference>
<comment type="caution">
    <text evidence="4">The sequence shown here is derived from an EMBL/GenBank/DDBJ whole genome shotgun (WGS) entry which is preliminary data.</text>
</comment>
<gene>
    <name evidence="4" type="ORF">CASFOL_017014</name>
</gene>
<feature type="domain" description="DUF4216" evidence="1">
    <location>
        <begin position="949"/>
        <end position="1013"/>
    </location>
</feature>
<dbReference type="InterPro" id="IPR029480">
    <property type="entry name" value="Transpos_assoc"/>
</dbReference>
<reference evidence="5" key="1">
    <citation type="journal article" date="2024" name="IScience">
        <title>Strigolactones Initiate the Formation of Haustorium-like Structures in Castilleja.</title>
        <authorList>
            <person name="Buerger M."/>
            <person name="Peterson D."/>
            <person name="Chory J."/>
        </authorList>
    </citation>
    <scope>NUCLEOTIDE SEQUENCE [LARGE SCALE GENOMIC DNA]</scope>
</reference>
<protein>
    <recommendedName>
        <fullName evidence="6">Transposase</fullName>
    </recommendedName>
</protein>
<dbReference type="InterPro" id="IPR025452">
    <property type="entry name" value="DUF4218"/>
</dbReference>
<dbReference type="PANTHER" id="PTHR48258">
    <property type="entry name" value="DUF4218 DOMAIN-CONTAINING PROTEIN-RELATED"/>
    <property type="match status" value="1"/>
</dbReference>
<name>A0ABD3DE68_9LAMI</name>
<dbReference type="EMBL" id="JAVIJP010000018">
    <property type="protein sequence ID" value="KAL3639107.1"/>
    <property type="molecule type" value="Genomic_DNA"/>
</dbReference>
<keyword evidence="5" id="KW-1185">Reference proteome</keyword>
<evidence type="ECO:0000259" key="1">
    <source>
        <dbReference type="Pfam" id="PF13952"/>
    </source>
</evidence>
<sequence length="1076" mass="123551">MDRSWINAKRTSFEYENGVEEFLKFASSHDAANNVNDKFYCPCVKCLNDKLLTAEEIREHVICDGFNKKYTRWIWHGEFEMSDISRNEEARGEGGDEEIHDEEMPDNLEEMIKDIGAEAFEQSHINKSYNNLSVDADKSLYPGCKTFSRLSATLKLISLKATHGWSDRSFTELLGVFKSMLPENNELPESNYTAKKILCPLGLGYKKIHACPNDCVLYRKEFKNRHECPKCGISRYKKSADDDGSNDVNTKKPPAKVLWYLPIIPRFKRLFASPTEAKNLRWHADERIEDGQLRHPADSPQWKKMDQLYPSFGNEPRNLRLGLCTDGMNPYGNLSSQHSAWPVLIVIYNLSPLLCMKRKYIMLSMMISGPKQPGNDIDVYLQPLIQDLKKLFVEGVEVFDSYKREIFKMHAMVFCTINDFPAYGNLSGYSNKGHKACPKCAERTCYHQLQHGRKTVYLGYRKWLKPTHPYRKLMKAFNGKQEHDIAPDALTPEQVYDQVKDISVIFGKSHTQQRGEKSLWKKRSIFFELPYWKSIEVKHCIDVMHVEKNVSESLIGTLLNIQGKTKDNLNSRKDMEAMGIRRDLAPVSDGKRIYLPPACHTLSKIEKKSLCECLRGVKVPQGFSSNVKRLVSMKELKLLGLKSHDHHVLMQQLLSVAIRGILPKKVRNTISRLCFFFSAICSKAIDPQVLDDLENDAAIILCQLEMYFPPSFLDIMIHLIIHLVSEIRICGPVHLRWMYPFERYMKILKGYVKNPYRPEASIVERYVAEEAIEFCSQYLSETKSFGHPTSRHEGRGLGKGTIGGKVKNADREEVLKAHLYILNNTPEVQPYLNAHKAHLKEQNPRKTERWLVNAHNKYFTSWFKDHVQNDDSTSELIRWLASGPNFDVLFWQGYDINEYSFYTKDRDDKSTVQNSGVTIESESIHFSSSKDKNPLRATTSHYGIIEEIWEIDYVKFKTPVFKCKWVDANNGVKVDDLGVTLVDFSKVGSKNEPFVMASQVKQVFYITDPSNKNVSVVLHGNKIISSDENDELSLDVSEFSAFSSGLPNINSEDVVDEVQAVRFDHSEGIWENVATM</sequence>
<feature type="domain" description="DUF4218" evidence="2">
    <location>
        <begin position="680"/>
        <end position="784"/>
    </location>
</feature>
<feature type="domain" description="Transposase-associated" evidence="3">
    <location>
        <begin position="3"/>
        <end position="78"/>
    </location>
</feature>
<evidence type="ECO:0000259" key="2">
    <source>
        <dbReference type="Pfam" id="PF13960"/>
    </source>
</evidence>
<dbReference type="InterPro" id="IPR025312">
    <property type="entry name" value="DUF4216"/>
</dbReference>
<dbReference type="Pfam" id="PF13960">
    <property type="entry name" value="DUF4218"/>
    <property type="match status" value="1"/>
</dbReference>
<dbReference type="AlphaFoldDB" id="A0ABD3DE68"/>
<organism evidence="4 5">
    <name type="scientific">Castilleja foliolosa</name>
    <dbReference type="NCBI Taxonomy" id="1961234"/>
    <lineage>
        <taxon>Eukaryota</taxon>
        <taxon>Viridiplantae</taxon>
        <taxon>Streptophyta</taxon>
        <taxon>Embryophyta</taxon>
        <taxon>Tracheophyta</taxon>
        <taxon>Spermatophyta</taxon>
        <taxon>Magnoliopsida</taxon>
        <taxon>eudicotyledons</taxon>
        <taxon>Gunneridae</taxon>
        <taxon>Pentapetalae</taxon>
        <taxon>asterids</taxon>
        <taxon>lamiids</taxon>
        <taxon>Lamiales</taxon>
        <taxon>Orobanchaceae</taxon>
        <taxon>Pedicularideae</taxon>
        <taxon>Castillejinae</taxon>
        <taxon>Castilleja</taxon>
    </lineage>
</organism>